<dbReference type="Proteomes" id="UP000294847">
    <property type="component" value="Chromosome 6"/>
</dbReference>
<dbReference type="PANTHER" id="PTHR33112">
    <property type="entry name" value="DOMAIN PROTEIN, PUTATIVE-RELATED"/>
    <property type="match status" value="1"/>
</dbReference>
<evidence type="ECO:0000313" key="2">
    <source>
        <dbReference type="EMBL" id="QBZ64557.1"/>
    </source>
</evidence>
<dbReference type="Pfam" id="PF06985">
    <property type="entry name" value="HET"/>
    <property type="match status" value="1"/>
</dbReference>
<name>A0A4P7NQE0_PYROR</name>
<protein>
    <recommendedName>
        <fullName evidence="1">Heterokaryon incompatibility domain-containing protein</fullName>
    </recommendedName>
</protein>
<dbReference type="InterPro" id="IPR010730">
    <property type="entry name" value="HET"/>
</dbReference>
<dbReference type="OMA" id="ESMRTHE"/>
<proteinExistence type="predicted"/>
<organism evidence="2 3">
    <name type="scientific">Pyricularia oryzae</name>
    <name type="common">Rice blast fungus</name>
    <name type="synonym">Magnaporthe oryzae</name>
    <dbReference type="NCBI Taxonomy" id="318829"/>
    <lineage>
        <taxon>Eukaryota</taxon>
        <taxon>Fungi</taxon>
        <taxon>Dikarya</taxon>
        <taxon>Ascomycota</taxon>
        <taxon>Pezizomycotina</taxon>
        <taxon>Sordariomycetes</taxon>
        <taxon>Sordariomycetidae</taxon>
        <taxon>Magnaporthales</taxon>
        <taxon>Pyriculariaceae</taxon>
        <taxon>Pyricularia</taxon>
    </lineage>
</organism>
<reference evidence="2 3" key="1">
    <citation type="journal article" date="2019" name="Mol. Biol. Evol.">
        <title>Blast fungal genomes show frequent chromosomal changes, gene gains and losses, and effector gene turnover.</title>
        <authorList>
            <person name="Gomez Luciano L.B."/>
            <person name="Jason Tsai I."/>
            <person name="Chuma I."/>
            <person name="Tosa Y."/>
            <person name="Chen Y.H."/>
            <person name="Li J.Y."/>
            <person name="Li M.Y."/>
            <person name="Jade Lu M.Y."/>
            <person name="Nakayashiki H."/>
            <person name="Li W.H."/>
        </authorList>
    </citation>
    <scope>NUCLEOTIDE SEQUENCE [LARGE SCALE GENOMIC DNA]</scope>
    <source>
        <strain evidence="2">MZ5-1-6</strain>
    </source>
</reference>
<dbReference type="EMBL" id="CP034209">
    <property type="protein sequence ID" value="QBZ64557.1"/>
    <property type="molecule type" value="Genomic_DNA"/>
</dbReference>
<dbReference type="AlphaFoldDB" id="A0A4P7NQE0"/>
<evidence type="ECO:0000259" key="1">
    <source>
        <dbReference type="Pfam" id="PF06985"/>
    </source>
</evidence>
<gene>
    <name evidence="2" type="ORF">PoMZ_06255</name>
</gene>
<sequence length="872" mass="98178">MKCPACSGIRVFKRPEQAFDPDVEPVEFAFVYSSLIKGKGSGCQICYAIFRSIEILTDGCREGRPMNEFLRSLGSNCLVAIKWTPGRPLEVRADVVANKPRDTLQPASTHKKRPRFQMRLCFELFTDEKSTSWPSSVPLPWFGPGRIITNKPSTDRRTRLIKQWLKECQETHPRCQQWGSGNSFVPRRVLDLSGNPRSKIRLLDGFDRSMGDYAILTKPSHNAKNDTVFRSSTPTPTSAFHLTWKNHKSFTDSIRWVDLPAAFKDTVAVVSEQGIRYLWIDTLCILQDDDSDYCWHIEHLQDIYMNACLNIAPTRIQDVGASFLGPRKLSQPEEKDYNMDRDSTRQNHGFNRAEQEMMSHEIVLTHKKEKFSVYMRRMLCLSHDSFGLGPGCPSAHHPTTSRSCKRSRSRQDLALAPNLLSAWGFVQRMMTKRTVHFHSSEMVFQCRSWKCCECTPSPIRHKPLSNPSEIAYSRVPQIVQGHPIEFIWRMFMGQYPHLQMPDNGRRLHALAGVLPWFEAQLGRESFAGVMAASKTDLASKLLWMVTKSDSDRSESFKSESSFQPSWSWVSMVSKGVDTVEMPQRHVHIDPSFLVNDVSYRSSIDGVDEFPKLSARFWYLMASGRLILGKISPKFRKHTGHSFVPANEPLLDYFIPPPPKPRTPPVQPPVASVPPPASTGLWAQGPLLLDPQVSAETAGTRPMLRSALKSRTQSSGFQPSSEVDRLFMQSEPGLTPRAVFMWDCDKWAAEQSSSAGNSPIYAYFLRIGGIRCANVAHEDETQIDGHVLDEEGNVVPAWDMDVGLVLRKGPMTKAAVARAAAVVKNALLSGGNFAPDVSKYSGPGLCLERIGIFSVPHRRGYFKNAEVQDVTLI</sequence>
<accession>A0A4P7NQE0</accession>
<evidence type="ECO:0000313" key="3">
    <source>
        <dbReference type="Proteomes" id="UP000294847"/>
    </source>
</evidence>
<dbReference type="PANTHER" id="PTHR33112:SF10">
    <property type="entry name" value="TOL"/>
    <property type="match status" value="1"/>
</dbReference>
<feature type="domain" description="Heterokaryon incompatibility" evidence="1">
    <location>
        <begin position="248"/>
        <end position="354"/>
    </location>
</feature>